<organism evidence="8 9">
    <name type="scientific">Mollisia scopiformis</name>
    <name type="common">Conifer needle endophyte fungus</name>
    <name type="synonym">Phialocephala scopiformis</name>
    <dbReference type="NCBI Taxonomy" id="149040"/>
    <lineage>
        <taxon>Eukaryota</taxon>
        <taxon>Fungi</taxon>
        <taxon>Dikarya</taxon>
        <taxon>Ascomycota</taxon>
        <taxon>Pezizomycotina</taxon>
        <taxon>Leotiomycetes</taxon>
        <taxon>Helotiales</taxon>
        <taxon>Mollisiaceae</taxon>
        <taxon>Mollisia</taxon>
    </lineage>
</organism>
<evidence type="ECO:0000313" key="9">
    <source>
        <dbReference type="Proteomes" id="UP000070700"/>
    </source>
</evidence>
<feature type="region of interest" description="Disordered" evidence="5">
    <location>
        <begin position="315"/>
        <end position="343"/>
    </location>
</feature>
<evidence type="ECO:0000256" key="1">
    <source>
        <dbReference type="ARBA" id="ARBA00004141"/>
    </source>
</evidence>
<dbReference type="GO" id="GO:0005886">
    <property type="term" value="C:plasma membrane"/>
    <property type="evidence" value="ECO:0007669"/>
    <property type="project" value="TreeGrafter"/>
</dbReference>
<feature type="transmembrane region" description="Helical" evidence="6">
    <location>
        <begin position="20"/>
        <end position="42"/>
    </location>
</feature>
<feature type="transmembrane region" description="Helical" evidence="6">
    <location>
        <begin position="104"/>
        <end position="126"/>
    </location>
</feature>
<feature type="transmembrane region" description="Helical" evidence="6">
    <location>
        <begin position="188"/>
        <end position="209"/>
    </location>
</feature>
<dbReference type="KEGG" id="psco:LY89DRAFT_761129"/>
<proteinExistence type="predicted"/>
<dbReference type="Proteomes" id="UP000070700">
    <property type="component" value="Unassembled WGS sequence"/>
</dbReference>
<feature type="transmembrane region" description="Helical" evidence="6">
    <location>
        <begin position="235"/>
        <end position="257"/>
    </location>
</feature>
<evidence type="ECO:0000256" key="6">
    <source>
        <dbReference type="SAM" id="Phobius"/>
    </source>
</evidence>
<evidence type="ECO:0000256" key="2">
    <source>
        <dbReference type="ARBA" id="ARBA00022692"/>
    </source>
</evidence>
<feature type="transmembrane region" description="Helical" evidence="6">
    <location>
        <begin position="62"/>
        <end position="84"/>
    </location>
</feature>
<dbReference type="GeneID" id="28831260"/>
<evidence type="ECO:0000256" key="5">
    <source>
        <dbReference type="SAM" id="MobiDB-lite"/>
    </source>
</evidence>
<dbReference type="GO" id="GO:0004930">
    <property type="term" value="F:G protein-coupled receptor activity"/>
    <property type="evidence" value="ECO:0007669"/>
    <property type="project" value="TreeGrafter"/>
</dbReference>
<feature type="region of interest" description="Disordered" evidence="5">
    <location>
        <begin position="360"/>
        <end position="410"/>
    </location>
</feature>
<dbReference type="SUPFAM" id="SSF81321">
    <property type="entry name" value="Family A G protein-coupled receptor-like"/>
    <property type="match status" value="1"/>
</dbReference>
<feature type="domain" description="Glucose receptor Git3-like N-terminal" evidence="7">
    <location>
        <begin position="43"/>
        <end position="213"/>
    </location>
</feature>
<dbReference type="PANTHER" id="PTHR23112:SF37">
    <property type="entry name" value="G PROTEIN-COUPLED RECEPTOR GPR1"/>
    <property type="match status" value="1"/>
</dbReference>
<keyword evidence="9" id="KW-1185">Reference proteome</keyword>
<accession>A0A132BB96</accession>
<dbReference type="OrthoDB" id="100006at2759"/>
<comment type="subcellular location">
    <subcellularLocation>
        <location evidence="1">Membrane</location>
        <topology evidence="1">Multi-pass membrane protein</topology>
    </subcellularLocation>
</comment>
<keyword evidence="4 6" id="KW-0472">Membrane</keyword>
<sequence>MASAYSNASLDPLPDDIRNGMIAMGLFGLVSTISTFTLMSFITYRMIYWKRYYDQPIHKNQVFVLIYNLLLADFQQALSFLISFHWLAQGKLVGPNTQCFAQGWLIQIGDMSSGLWVLSIAVHTFVSLVGQKQIRHRTFVACVISLWTFCLFLTAIGPLLSKDDFFVPAGAWCWISDTHESERLYLHYLWIFISQLGSLVIYISLFFFLRGRLSNGPLSNPSLSSNSQDPTSNMVYYPFAYVALTLPLASARVASMAGRTPPLVFFPVAGSLMACCGAIDVILYISTRKALVKSSVGMIGSGYSENTNALRRFRTGEEERQQRERSIRMNRMESDVGVANSASQGKKGFGDIVVSQTVVMSEEGSVEEGRSPGGAGGDGRSERSDSLRSLVRRKDEEQEDFERQQKSWLA</sequence>
<protein>
    <recommendedName>
        <fullName evidence="7">Glucose receptor Git3-like N-terminal domain-containing protein</fullName>
    </recommendedName>
</protein>
<dbReference type="Gene3D" id="1.20.1070.10">
    <property type="entry name" value="Rhodopsin 7-helix transmembrane proteins"/>
    <property type="match status" value="1"/>
</dbReference>
<dbReference type="PANTHER" id="PTHR23112">
    <property type="entry name" value="G PROTEIN-COUPLED RECEPTOR 157-RELATED"/>
    <property type="match status" value="1"/>
</dbReference>
<gene>
    <name evidence="8" type="ORF">LY89DRAFT_761129</name>
</gene>
<evidence type="ECO:0000259" key="7">
    <source>
        <dbReference type="Pfam" id="PF11710"/>
    </source>
</evidence>
<reference evidence="8 9" key="1">
    <citation type="submission" date="2015-10" db="EMBL/GenBank/DDBJ databases">
        <title>Full genome of DAOMC 229536 Phialocephala scopiformis, a fungal endophyte of spruce producing the potent anti-insectan compound rugulosin.</title>
        <authorList>
            <consortium name="DOE Joint Genome Institute"/>
            <person name="Walker A.K."/>
            <person name="Frasz S.L."/>
            <person name="Seifert K.A."/>
            <person name="Miller J.D."/>
            <person name="Mondo S.J."/>
            <person name="Labutti K."/>
            <person name="Lipzen A."/>
            <person name="Dockter R."/>
            <person name="Kennedy M."/>
            <person name="Grigoriev I.V."/>
            <person name="Spatafora J.W."/>
        </authorList>
    </citation>
    <scope>NUCLEOTIDE SEQUENCE [LARGE SCALE GENOMIC DNA]</scope>
    <source>
        <strain evidence="8 9">CBS 120377</strain>
    </source>
</reference>
<dbReference type="AlphaFoldDB" id="A0A132BB96"/>
<dbReference type="InParanoid" id="A0A132BB96"/>
<feature type="transmembrane region" description="Helical" evidence="6">
    <location>
        <begin position="138"/>
        <end position="160"/>
    </location>
</feature>
<dbReference type="GO" id="GO:0007189">
    <property type="term" value="P:adenylate cyclase-activating G protein-coupled receptor signaling pathway"/>
    <property type="evidence" value="ECO:0007669"/>
    <property type="project" value="TreeGrafter"/>
</dbReference>
<evidence type="ECO:0000313" key="8">
    <source>
        <dbReference type="EMBL" id="KUJ09543.1"/>
    </source>
</evidence>
<dbReference type="EMBL" id="KQ947431">
    <property type="protein sequence ID" value="KUJ09543.1"/>
    <property type="molecule type" value="Genomic_DNA"/>
</dbReference>
<dbReference type="Pfam" id="PF11710">
    <property type="entry name" value="Git3"/>
    <property type="match status" value="1"/>
</dbReference>
<keyword evidence="3 6" id="KW-1133">Transmembrane helix</keyword>
<evidence type="ECO:0000256" key="3">
    <source>
        <dbReference type="ARBA" id="ARBA00022989"/>
    </source>
</evidence>
<dbReference type="RefSeq" id="XP_018063898.1">
    <property type="nucleotide sequence ID" value="XM_018221534.1"/>
</dbReference>
<dbReference type="InterPro" id="IPR023041">
    <property type="entry name" value="Glucose_rcpt_Git3-like_N"/>
</dbReference>
<keyword evidence="2 6" id="KW-0812">Transmembrane</keyword>
<feature type="transmembrane region" description="Helical" evidence="6">
    <location>
        <begin position="263"/>
        <end position="285"/>
    </location>
</feature>
<feature type="compositionally biased region" description="Basic and acidic residues" evidence="5">
    <location>
        <begin position="379"/>
        <end position="410"/>
    </location>
</feature>
<name>A0A132BB96_MOLSC</name>
<feature type="compositionally biased region" description="Basic and acidic residues" evidence="5">
    <location>
        <begin position="315"/>
        <end position="334"/>
    </location>
</feature>
<evidence type="ECO:0000256" key="4">
    <source>
        <dbReference type="ARBA" id="ARBA00023136"/>
    </source>
</evidence>